<organism evidence="4 5">
    <name type="scientific">Ceratopteris richardii</name>
    <name type="common">Triangle waterfern</name>
    <dbReference type="NCBI Taxonomy" id="49495"/>
    <lineage>
        <taxon>Eukaryota</taxon>
        <taxon>Viridiplantae</taxon>
        <taxon>Streptophyta</taxon>
        <taxon>Embryophyta</taxon>
        <taxon>Tracheophyta</taxon>
        <taxon>Polypodiopsida</taxon>
        <taxon>Polypodiidae</taxon>
        <taxon>Polypodiales</taxon>
        <taxon>Pteridineae</taxon>
        <taxon>Pteridaceae</taxon>
        <taxon>Parkerioideae</taxon>
        <taxon>Ceratopteris</taxon>
    </lineage>
</organism>
<evidence type="ECO:0000259" key="3">
    <source>
        <dbReference type="Pfam" id="PF03478"/>
    </source>
</evidence>
<protein>
    <recommendedName>
        <fullName evidence="3">KIB1-4 beta-propeller domain-containing protein</fullName>
    </recommendedName>
</protein>
<evidence type="ECO:0000256" key="1">
    <source>
        <dbReference type="SAM" id="MobiDB-lite"/>
    </source>
</evidence>
<comment type="caution">
    <text evidence="4">The sequence shown here is derived from an EMBL/GenBank/DDBJ whole genome shotgun (WGS) entry which is preliminary data.</text>
</comment>
<feature type="transmembrane region" description="Helical" evidence="2">
    <location>
        <begin position="310"/>
        <end position="330"/>
    </location>
</feature>
<dbReference type="Pfam" id="PF03478">
    <property type="entry name" value="Beta-prop_KIB1-4"/>
    <property type="match status" value="1"/>
</dbReference>
<dbReference type="EMBL" id="CM035406">
    <property type="protein sequence ID" value="KAH7445499.1"/>
    <property type="molecule type" value="Genomic_DNA"/>
</dbReference>
<keyword evidence="2" id="KW-1133">Transmembrane helix</keyword>
<gene>
    <name evidence="4" type="ORF">KP509_01G011800</name>
</gene>
<evidence type="ECO:0000256" key="2">
    <source>
        <dbReference type="SAM" id="Phobius"/>
    </source>
</evidence>
<dbReference type="PANTHER" id="PTHR31672:SF13">
    <property type="entry name" value="F-BOX PROTEIN CPR30-LIKE"/>
    <property type="match status" value="1"/>
</dbReference>
<proteinExistence type="predicted"/>
<dbReference type="InterPro" id="IPR050796">
    <property type="entry name" value="SCF_F-box_component"/>
</dbReference>
<accession>A0A8T2VM21</accession>
<reference evidence="4" key="1">
    <citation type="submission" date="2021-08" db="EMBL/GenBank/DDBJ databases">
        <title>WGS assembly of Ceratopteris richardii.</title>
        <authorList>
            <person name="Marchant D.B."/>
            <person name="Chen G."/>
            <person name="Jenkins J."/>
            <person name="Shu S."/>
            <person name="Leebens-Mack J."/>
            <person name="Grimwood J."/>
            <person name="Schmutz J."/>
            <person name="Soltis P."/>
            <person name="Soltis D."/>
            <person name="Chen Z.-H."/>
        </authorList>
    </citation>
    <scope>NUCLEOTIDE SEQUENCE</scope>
    <source>
        <strain evidence="4">Whitten #5841</strain>
        <tissue evidence="4">Leaf</tissue>
    </source>
</reference>
<dbReference type="SUPFAM" id="SSF50965">
    <property type="entry name" value="Galactose oxidase, central domain"/>
    <property type="match status" value="1"/>
</dbReference>
<evidence type="ECO:0000313" key="4">
    <source>
        <dbReference type="EMBL" id="KAH7445499.1"/>
    </source>
</evidence>
<dbReference type="InterPro" id="IPR005174">
    <property type="entry name" value="KIB1-4_b-propeller"/>
</dbReference>
<dbReference type="OrthoDB" id="10413419at2759"/>
<feature type="region of interest" description="Disordered" evidence="1">
    <location>
        <begin position="1"/>
        <end position="21"/>
    </location>
</feature>
<keyword evidence="2" id="KW-0812">Transmembrane</keyword>
<feature type="domain" description="KIB1-4 beta-propeller" evidence="3">
    <location>
        <begin position="110"/>
        <end position="293"/>
    </location>
</feature>
<name>A0A8T2VM21_CERRI</name>
<dbReference type="Proteomes" id="UP000825935">
    <property type="component" value="Chromosome 1"/>
</dbReference>
<feature type="compositionally biased region" description="Basic and acidic residues" evidence="1">
    <location>
        <begin position="1"/>
        <end position="10"/>
    </location>
</feature>
<evidence type="ECO:0000313" key="5">
    <source>
        <dbReference type="Proteomes" id="UP000825935"/>
    </source>
</evidence>
<dbReference type="InterPro" id="IPR011043">
    <property type="entry name" value="Gal_Oxase/kelch_b-propeller"/>
</dbReference>
<keyword evidence="2" id="KW-0472">Membrane</keyword>
<dbReference type="PANTHER" id="PTHR31672">
    <property type="entry name" value="BNACNNG10540D PROTEIN"/>
    <property type="match status" value="1"/>
</dbReference>
<sequence>MTLRRDDEIQHTFPPTEDAKGHALPLQKFARGLSPPYLLFVTSELLHACSIGGKDCRRQPQKPQPNRTTSISLPPLVSPAPLSSLLRLWSPLPVSRSRLSSPEASWIRLRYSLPDPDASIVRAWSAGARLLVLVANSRRPFHPGRLFLWDPISNALSVLPSFSSIWHPITFGFGGNIIVAAGFDSNIQCVIEVYHVDHSSSGVWTTIGHLPLTYNVQQHDEILFCNGCFYVLCMESAMLTIETSTSTLSLHDIPCPSSPKLISTCEDIFMIEEHQLCKSFVIWKFNKTESQWHAHPVDCPYLEETPSTVIAIRGIGMLICFILFDLRVLMYDVLNNIWRFVDECPFPPTSDPLLWEPRLSQN</sequence>
<feature type="region of interest" description="Disordered" evidence="1">
    <location>
        <begin position="55"/>
        <end position="75"/>
    </location>
</feature>
<dbReference type="AlphaFoldDB" id="A0A8T2VM21"/>
<keyword evidence="5" id="KW-1185">Reference proteome</keyword>